<protein>
    <recommendedName>
        <fullName evidence="4">Methylated-DNA--protein-cysteine methyltransferase</fullName>
        <ecNumber evidence="3">2.1.1.63</ecNumber>
    </recommendedName>
    <alternativeName>
        <fullName evidence="10">6-O-methylguanine-DNA methyltransferase</fullName>
    </alternativeName>
    <alternativeName>
        <fullName evidence="11">O-6-methylguanine-DNA-alkyltransferase</fullName>
    </alternativeName>
</protein>
<organism evidence="15 16">
    <name type="scientific">Streblomastix strix</name>
    <dbReference type="NCBI Taxonomy" id="222440"/>
    <lineage>
        <taxon>Eukaryota</taxon>
        <taxon>Metamonada</taxon>
        <taxon>Preaxostyla</taxon>
        <taxon>Oxymonadida</taxon>
        <taxon>Streblomastigidae</taxon>
        <taxon>Streblomastix</taxon>
    </lineage>
</organism>
<dbReference type="PANTHER" id="PTHR10815:SF13">
    <property type="entry name" value="METHYLATED-DNA--PROTEIN-CYSTEINE METHYLTRANSFERASE"/>
    <property type="match status" value="1"/>
</dbReference>
<gene>
    <name evidence="15" type="ORF">EZS28_013197</name>
</gene>
<dbReference type="CDD" id="cd06445">
    <property type="entry name" value="ATase"/>
    <property type="match status" value="1"/>
</dbReference>
<dbReference type="InterPro" id="IPR001497">
    <property type="entry name" value="MethylDNA_cys_MeTrfase_AS"/>
</dbReference>
<evidence type="ECO:0000256" key="5">
    <source>
        <dbReference type="ARBA" id="ARBA00022490"/>
    </source>
</evidence>
<evidence type="ECO:0000259" key="13">
    <source>
        <dbReference type="Pfam" id="PF01035"/>
    </source>
</evidence>
<comment type="similarity">
    <text evidence="2">Belongs to the MGMT family.</text>
</comment>
<dbReference type="OrthoDB" id="1907495at2759"/>
<evidence type="ECO:0000256" key="4">
    <source>
        <dbReference type="ARBA" id="ARBA00015377"/>
    </source>
</evidence>
<evidence type="ECO:0000256" key="1">
    <source>
        <dbReference type="ARBA" id="ARBA00001286"/>
    </source>
</evidence>
<evidence type="ECO:0000256" key="9">
    <source>
        <dbReference type="ARBA" id="ARBA00023204"/>
    </source>
</evidence>
<sequence>MKKYAVFDTPIGKLTAEEDNGSITKLRCVDNSGIIESNTQLFDRLRVWLADYFAGKKSTDNIPVKPSGTEFQLEVWDQLQQIKYGETKTYGEIAKNIAKKRGIDKMSAQAVGQASNRNPIALLIPCHRMVGADGIGGYGHGNSGIESKRTLLKLEGHSNL</sequence>
<dbReference type="InterPro" id="IPR023546">
    <property type="entry name" value="MGMT"/>
</dbReference>
<dbReference type="GO" id="GO:0032259">
    <property type="term" value="P:methylation"/>
    <property type="evidence" value="ECO:0007669"/>
    <property type="project" value="UniProtKB-KW"/>
</dbReference>
<evidence type="ECO:0000256" key="11">
    <source>
        <dbReference type="ARBA" id="ARBA00031621"/>
    </source>
</evidence>
<dbReference type="Pfam" id="PF02870">
    <property type="entry name" value="Methyltransf_1N"/>
    <property type="match status" value="1"/>
</dbReference>
<dbReference type="SUPFAM" id="SSF46767">
    <property type="entry name" value="Methylated DNA-protein cysteine methyltransferase, C-terminal domain"/>
    <property type="match status" value="1"/>
</dbReference>
<dbReference type="InterPro" id="IPR036388">
    <property type="entry name" value="WH-like_DNA-bd_sf"/>
</dbReference>
<dbReference type="Gene3D" id="1.10.10.10">
    <property type="entry name" value="Winged helix-like DNA-binding domain superfamily/Winged helix DNA-binding domain"/>
    <property type="match status" value="1"/>
</dbReference>
<keyword evidence="9" id="KW-0234">DNA repair</keyword>
<dbReference type="Proteomes" id="UP000324800">
    <property type="component" value="Unassembled WGS sequence"/>
</dbReference>
<dbReference type="NCBIfam" id="TIGR00589">
    <property type="entry name" value="ogt"/>
    <property type="match status" value="1"/>
</dbReference>
<dbReference type="SUPFAM" id="SSF53155">
    <property type="entry name" value="Methylated DNA-protein cysteine methyltransferase domain"/>
    <property type="match status" value="1"/>
</dbReference>
<feature type="domain" description="Methylated-DNA-[protein]-cysteine S-methyltransferase DNA binding" evidence="13">
    <location>
        <begin position="70"/>
        <end position="156"/>
    </location>
</feature>
<dbReference type="EC" id="2.1.1.63" evidence="3"/>
<name>A0A5J4W8P0_9EUKA</name>
<evidence type="ECO:0000256" key="7">
    <source>
        <dbReference type="ARBA" id="ARBA00022679"/>
    </source>
</evidence>
<dbReference type="PROSITE" id="PS00374">
    <property type="entry name" value="MGMT"/>
    <property type="match status" value="1"/>
</dbReference>
<feature type="domain" description="Methylguanine DNA methyltransferase ribonuclease-like" evidence="14">
    <location>
        <begin position="3"/>
        <end position="65"/>
    </location>
</feature>
<proteinExistence type="inferred from homology"/>
<dbReference type="PANTHER" id="PTHR10815">
    <property type="entry name" value="METHYLATED-DNA--PROTEIN-CYSTEINE METHYLTRANSFERASE"/>
    <property type="match status" value="1"/>
</dbReference>
<keyword evidence="5" id="KW-0963">Cytoplasm</keyword>
<dbReference type="Gene3D" id="3.30.160.70">
    <property type="entry name" value="Methylated DNA-protein cysteine methyltransferase domain"/>
    <property type="match status" value="1"/>
</dbReference>
<evidence type="ECO:0000256" key="2">
    <source>
        <dbReference type="ARBA" id="ARBA00008711"/>
    </source>
</evidence>
<dbReference type="GO" id="GO:0006281">
    <property type="term" value="P:DNA repair"/>
    <property type="evidence" value="ECO:0007669"/>
    <property type="project" value="UniProtKB-KW"/>
</dbReference>
<comment type="caution">
    <text evidence="15">The sequence shown here is derived from an EMBL/GenBank/DDBJ whole genome shotgun (WGS) entry which is preliminary data.</text>
</comment>
<evidence type="ECO:0000256" key="6">
    <source>
        <dbReference type="ARBA" id="ARBA00022603"/>
    </source>
</evidence>
<comment type="catalytic activity">
    <reaction evidence="1">
        <text>a 4-O-methyl-thymidine in DNA + L-cysteinyl-[protein] = a thymidine in DNA + S-methyl-L-cysteinyl-[protein]</text>
        <dbReference type="Rhea" id="RHEA:53428"/>
        <dbReference type="Rhea" id="RHEA-COMP:10131"/>
        <dbReference type="Rhea" id="RHEA-COMP:10132"/>
        <dbReference type="Rhea" id="RHEA-COMP:13555"/>
        <dbReference type="Rhea" id="RHEA-COMP:13556"/>
        <dbReference type="ChEBI" id="CHEBI:29950"/>
        <dbReference type="ChEBI" id="CHEBI:82612"/>
        <dbReference type="ChEBI" id="CHEBI:137386"/>
        <dbReference type="ChEBI" id="CHEBI:137387"/>
        <dbReference type="EC" id="2.1.1.63"/>
    </reaction>
</comment>
<evidence type="ECO:0000259" key="14">
    <source>
        <dbReference type="Pfam" id="PF02870"/>
    </source>
</evidence>
<keyword evidence="8" id="KW-0227">DNA damage</keyword>
<accession>A0A5J4W8P0</accession>
<dbReference type="InterPro" id="IPR008332">
    <property type="entry name" value="MethylG_MeTrfase_N"/>
</dbReference>
<dbReference type="InterPro" id="IPR014048">
    <property type="entry name" value="MethylDNA_cys_MeTrfase_DNA-bd"/>
</dbReference>
<dbReference type="AlphaFoldDB" id="A0A5J4W8P0"/>
<evidence type="ECO:0000313" key="16">
    <source>
        <dbReference type="Proteomes" id="UP000324800"/>
    </source>
</evidence>
<evidence type="ECO:0000256" key="12">
    <source>
        <dbReference type="ARBA" id="ARBA00049348"/>
    </source>
</evidence>
<dbReference type="Pfam" id="PF01035">
    <property type="entry name" value="DNA_binding_1"/>
    <property type="match status" value="1"/>
</dbReference>
<dbReference type="GO" id="GO:0003908">
    <property type="term" value="F:methylated-DNA-[protein]-cysteine S-methyltransferase activity"/>
    <property type="evidence" value="ECO:0007669"/>
    <property type="project" value="UniProtKB-EC"/>
</dbReference>
<keyword evidence="6 15" id="KW-0489">Methyltransferase</keyword>
<evidence type="ECO:0000256" key="8">
    <source>
        <dbReference type="ARBA" id="ARBA00022763"/>
    </source>
</evidence>
<dbReference type="EMBL" id="SNRW01002933">
    <property type="protein sequence ID" value="KAA6391278.1"/>
    <property type="molecule type" value="Genomic_DNA"/>
</dbReference>
<comment type="catalytic activity">
    <reaction evidence="12">
        <text>a 6-O-methyl-2'-deoxyguanosine in DNA + L-cysteinyl-[protein] = S-methyl-L-cysteinyl-[protein] + a 2'-deoxyguanosine in DNA</text>
        <dbReference type="Rhea" id="RHEA:24000"/>
        <dbReference type="Rhea" id="RHEA-COMP:10131"/>
        <dbReference type="Rhea" id="RHEA-COMP:10132"/>
        <dbReference type="Rhea" id="RHEA-COMP:11367"/>
        <dbReference type="Rhea" id="RHEA-COMP:11368"/>
        <dbReference type="ChEBI" id="CHEBI:29950"/>
        <dbReference type="ChEBI" id="CHEBI:82612"/>
        <dbReference type="ChEBI" id="CHEBI:85445"/>
        <dbReference type="ChEBI" id="CHEBI:85448"/>
        <dbReference type="EC" id="2.1.1.63"/>
    </reaction>
</comment>
<dbReference type="InterPro" id="IPR036217">
    <property type="entry name" value="MethylDNA_cys_MeTrfase_DNAb"/>
</dbReference>
<dbReference type="HAMAP" id="MF_00772">
    <property type="entry name" value="OGT"/>
    <property type="match status" value="1"/>
</dbReference>
<reference evidence="15 16" key="1">
    <citation type="submission" date="2019-03" db="EMBL/GenBank/DDBJ databases">
        <title>Single cell metagenomics reveals metabolic interactions within the superorganism composed of flagellate Streblomastix strix and complex community of Bacteroidetes bacteria on its surface.</title>
        <authorList>
            <person name="Treitli S.C."/>
            <person name="Kolisko M."/>
            <person name="Husnik F."/>
            <person name="Keeling P."/>
            <person name="Hampl V."/>
        </authorList>
    </citation>
    <scope>NUCLEOTIDE SEQUENCE [LARGE SCALE GENOMIC DNA]</scope>
    <source>
        <strain evidence="15">ST1C</strain>
    </source>
</reference>
<evidence type="ECO:0000256" key="10">
    <source>
        <dbReference type="ARBA" id="ARBA00030795"/>
    </source>
</evidence>
<evidence type="ECO:0000256" key="3">
    <source>
        <dbReference type="ARBA" id="ARBA00011918"/>
    </source>
</evidence>
<evidence type="ECO:0000313" key="15">
    <source>
        <dbReference type="EMBL" id="KAA6391278.1"/>
    </source>
</evidence>
<keyword evidence="7 15" id="KW-0808">Transferase</keyword>
<dbReference type="InterPro" id="IPR036631">
    <property type="entry name" value="MGMT_N_sf"/>
</dbReference>